<sequence>MSNDGRLGWALGLVSVVGFPGACAIVCGIAMIIGGLMQRRKNPVARRTGRNAALFGASLVLSTAAFFAIMGIGIALENAGSDVEPFFNAFGPFVFAPLGIWMIIVGPLVAFIMGIVGLTVPVSREKAARILAKHAGVR</sequence>
<organism evidence="2 3">
    <name type="scientific">Brachybacterium nesterenkovii</name>
    <dbReference type="NCBI Taxonomy" id="47847"/>
    <lineage>
        <taxon>Bacteria</taxon>
        <taxon>Bacillati</taxon>
        <taxon>Actinomycetota</taxon>
        <taxon>Actinomycetes</taxon>
        <taxon>Micrococcales</taxon>
        <taxon>Dermabacteraceae</taxon>
        <taxon>Brachybacterium</taxon>
    </lineage>
</organism>
<evidence type="ECO:0000313" key="3">
    <source>
        <dbReference type="Proteomes" id="UP000195981"/>
    </source>
</evidence>
<keyword evidence="1" id="KW-0812">Transmembrane</keyword>
<proteinExistence type="predicted"/>
<evidence type="ECO:0000313" key="2">
    <source>
        <dbReference type="EMBL" id="SLM92089.1"/>
    </source>
</evidence>
<protein>
    <submittedName>
        <fullName evidence="2">Uncharacterized protein</fullName>
    </submittedName>
</protein>
<keyword evidence="3" id="KW-1185">Reference proteome</keyword>
<dbReference type="OrthoDB" id="4794283at2"/>
<evidence type="ECO:0000256" key="1">
    <source>
        <dbReference type="SAM" id="Phobius"/>
    </source>
</evidence>
<feature type="transmembrane region" description="Helical" evidence="1">
    <location>
        <begin position="96"/>
        <end position="120"/>
    </location>
</feature>
<dbReference type="EMBL" id="FWFG01000065">
    <property type="protein sequence ID" value="SLM92089.1"/>
    <property type="molecule type" value="Genomic_DNA"/>
</dbReference>
<feature type="transmembrane region" description="Helical" evidence="1">
    <location>
        <begin position="6"/>
        <end position="33"/>
    </location>
</feature>
<name>A0A1X6X138_9MICO</name>
<gene>
    <name evidence="2" type="ORF">FM110_07570</name>
</gene>
<dbReference type="Proteomes" id="UP000195981">
    <property type="component" value="Unassembled WGS sequence"/>
</dbReference>
<accession>A0A1X6X138</accession>
<reference evidence="2 3" key="1">
    <citation type="submission" date="2017-02" db="EMBL/GenBank/DDBJ databases">
        <authorList>
            <person name="Peterson S.W."/>
        </authorList>
    </citation>
    <scope>NUCLEOTIDE SEQUENCE [LARGE SCALE GENOMIC DNA]</scope>
    <source>
        <strain evidence="2 3">CIP104813</strain>
    </source>
</reference>
<keyword evidence="1" id="KW-1133">Transmembrane helix</keyword>
<keyword evidence="1" id="KW-0472">Membrane</keyword>
<dbReference type="RefSeq" id="WP_087104172.1">
    <property type="nucleotide sequence ID" value="NZ_FWFG01000065.1"/>
</dbReference>
<feature type="transmembrane region" description="Helical" evidence="1">
    <location>
        <begin position="54"/>
        <end position="76"/>
    </location>
</feature>
<dbReference type="AlphaFoldDB" id="A0A1X6X138"/>